<proteinExistence type="predicted"/>
<dbReference type="AlphaFoldDB" id="A0A5B7H9G9"/>
<gene>
    <name evidence="1" type="ORF">E2C01_059806</name>
</gene>
<name>A0A5B7H9G9_PORTR</name>
<keyword evidence="2" id="KW-1185">Reference proteome</keyword>
<dbReference type="EMBL" id="VSRR010023671">
    <property type="protein sequence ID" value="MPC65668.1"/>
    <property type="molecule type" value="Genomic_DNA"/>
</dbReference>
<evidence type="ECO:0000313" key="2">
    <source>
        <dbReference type="Proteomes" id="UP000324222"/>
    </source>
</evidence>
<organism evidence="1 2">
    <name type="scientific">Portunus trituberculatus</name>
    <name type="common">Swimming crab</name>
    <name type="synonym">Neptunus trituberculatus</name>
    <dbReference type="NCBI Taxonomy" id="210409"/>
    <lineage>
        <taxon>Eukaryota</taxon>
        <taxon>Metazoa</taxon>
        <taxon>Ecdysozoa</taxon>
        <taxon>Arthropoda</taxon>
        <taxon>Crustacea</taxon>
        <taxon>Multicrustacea</taxon>
        <taxon>Malacostraca</taxon>
        <taxon>Eumalacostraca</taxon>
        <taxon>Eucarida</taxon>
        <taxon>Decapoda</taxon>
        <taxon>Pleocyemata</taxon>
        <taxon>Brachyura</taxon>
        <taxon>Eubrachyura</taxon>
        <taxon>Portunoidea</taxon>
        <taxon>Portunidae</taxon>
        <taxon>Portuninae</taxon>
        <taxon>Portunus</taxon>
    </lineage>
</organism>
<sequence length="51" mass="5576">MSRPEGEAAAAGDTCRQTLLQEVFDQDYHVTDQGNLSHLLFGYPYGTGSDL</sequence>
<dbReference type="Proteomes" id="UP000324222">
    <property type="component" value="Unassembled WGS sequence"/>
</dbReference>
<accession>A0A5B7H9G9</accession>
<protein>
    <submittedName>
        <fullName evidence="1">Uncharacterized protein</fullName>
    </submittedName>
</protein>
<reference evidence="1 2" key="1">
    <citation type="submission" date="2019-05" db="EMBL/GenBank/DDBJ databases">
        <title>Another draft genome of Portunus trituberculatus and its Hox gene families provides insights of decapod evolution.</title>
        <authorList>
            <person name="Jeong J.-H."/>
            <person name="Song I."/>
            <person name="Kim S."/>
            <person name="Choi T."/>
            <person name="Kim D."/>
            <person name="Ryu S."/>
            <person name="Kim W."/>
        </authorList>
    </citation>
    <scope>NUCLEOTIDE SEQUENCE [LARGE SCALE GENOMIC DNA]</scope>
    <source>
        <tissue evidence="1">Muscle</tissue>
    </source>
</reference>
<comment type="caution">
    <text evidence="1">The sequence shown here is derived from an EMBL/GenBank/DDBJ whole genome shotgun (WGS) entry which is preliminary data.</text>
</comment>
<evidence type="ECO:0000313" key="1">
    <source>
        <dbReference type="EMBL" id="MPC65668.1"/>
    </source>
</evidence>